<dbReference type="InterPro" id="IPR014710">
    <property type="entry name" value="RmlC-like_jellyroll"/>
</dbReference>
<proteinExistence type="predicted"/>
<name>A0A4Y4D2W3_ZOORA</name>
<dbReference type="CDD" id="cd00093">
    <property type="entry name" value="HTH_XRE"/>
    <property type="match status" value="1"/>
</dbReference>
<dbReference type="InterPro" id="IPR001387">
    <property type="entry name" value="Cro/C1-type_HTH"/>
</dbReference>
<accession>A0A4Y4D2W3</accession>
<dbReference type="InterPro" id="IPR052044">
    <property type="entry name" value="PKS_Associated_Protein"/>
</dbReference>
<dbReference type="OrthoDB" id="9180677at2"/>
<feature type="domain" description="RsaL-like HTH" evidence="2">
    <location>
        <begin position="252"/>
        <end position="296"/>
    </location>
</feature>
<dbReference type="Proteomes" id="UP000318422">
    <property type="component" value="Unassembled WGS sequence"/>
</dbReference>
<keyword evidence="4" id="KW-1185">Reference proteome</keyword>
<evidence type="ECO:0000259" key="2">
    <source>
        <dbReference type="Pfam" id="PF22495"/>
    </source>
</evidence>
<comment type="caution">
    <text evidence="3">The sequence shown here is derived from an EMBL/GenBank/DDBJ whole genome shotgun (WGS) entry which is preliminary data.</text>
</comment>
<dbReference type="AlphaFoldDB" id="A0A4Y4D2W3"/>
<protein>
    <submittedName>
        <fullName evidence="3">Uncharacterized protein</fullName>
    </submittedName>
</protein>
<dbReference type="PANTHER" id="PTHR36114:SF4">
    <property type="entry name" value="CUPIN 2 CONSERVED BARREL DOMAIN-CONTAINING PROTEIN"/>
    <property type="match status" value="1"/>
</dbReference>
<dbReference type="PANTHER" id="PTHR36114">
    <property type="entry name" value="16.7 KDA PROTEIN IN WHIE LOCUS"/>
    <property type="match status" value="1"/>
</dbReference>
<dbReference type="EMBL" id="BJNV01000102">
    <property type="protein sequence ID" value="GEC97597.1"/>
    <property type="molecule type" value="Genomic_DNA"/>
</dbReference>
<feature type="domain" description="RsaL-like HTH" evidence="2">
    <location>
        <begin position="169"/>
        <end position="213"/>
    </location>
</feature>
<dbReference type="Gene3D" id="2.60.120.10">
    <property type="entry name" value="Jelly Rolls"/>
    <property type="match status" value="1"/>
</dbReference>
<sequence length="322" mass="35347">MKPTTPITYQPYLGVQPYVTKDRSTIRELMCPTRHGNQAQSLAEAVIPAGGRTLLHRHLTSEEIYYIVRGDGMMTLDGKAFFVKAGDTICIPPGTPHAIKAGTRERLRILCACSPAYSHDDTELLEAEPVVVPQAPKRVPAPAPVAKPPAAKRVKKPIALDLRSGANFKAVRDSLDMGQGVFWKRVFVTQSGGSRYENGRNIPEAVKTLLKLVYTSPADSETFLARLRAPYQGLPPVKARMYKDARSGPDLKALRRALRINQTTFWKGLQATQSGGSRYESGRNIPASIRALVILVFGSEQHARQQLDALRNPAPAKASKTK</sequence>
<gene>
    <name evidence="3" type="ORF">ZRA01_36700</name>
</gene>
<evidence type="ECO:0000313" key="4">
    <source>
        <dbReference type="Proteomes" id="UP000318422"/>
    </source>
</evidence>
<dbReference type="CDD" id="cd02214">
    <property type="entry name" value="cupin_MJ1618"/>
    <property type="match status" value="1"/>
</dbReference>
<feature type="domain" description="Cupin type-2" evidence="1">
    <location>
        <begin position="46"/>
        <end position="112"/>
    </location>
</feature>
<dbReference type="InterPro" id="IPR013096">
    <property type="entry name" value="Cupin_2"/>
</dbReference>
<dbReference type="SUPFAM" id="SSF51182">
    <property type="entry name" value="RmlC-like cupins"/>
    <property type="match status" value="1"/>
</dbReference>
<reference evidence="3 4" key="1">
    <citation type="submission" date="2019-06" db="EMBL/GenBank/DDBJ databases">
        <title>Whole genome shotgun sequence of Zoogloea ramigera NBRC 15342.</title>
        <authorList>
            <person name="Hosoyama A."/>
            <person name="Uohara A."/>
            <person name="Ohji S."/>
            <person name="Ichikawa N."/>
        </authorList>
    </citation>
    <scope>NUCLEOTIDE SEQUENCE [LARGE SCALE GENOMIC DNA]</scope>
    <source>
        <strain evidence="3 4">NBRC 15342</strain>
    </source>
</reference>
<evidence type="ECO:0000259" key="1">
    <source>
        <dbReference type="Pfam" id="PF07883"/>
    </source>
</evidence>
<dbReference type="Pfam" id="PF07883">
    <property type="entry name" value="Cupin_2"/>
    <property type="match status" value="1"/>
</dbReference>
<evidence type="ECO:0000313" key="3">
    <source>
        <dbReference type="EMBL" id="GEC97597.1"/>
    </source>
</evidence>
<dbReference type="InterPro" id="IPR011051">
    <property type="entry name" value="RmlC_Cupin_sf"/>
</dbReference>
<dbReference type="InterPro" id="IPR055172">
    <property type="entry name" value="HTH_RsaL-like"/>
</dbReference>
<dbReference type="Pfam" id="PF22495">
    <property type="entry name" value="HTH_92"/>
    <property type="match status" value="2"/>
</dbReference>
<organism evidence="3 4">
    <name type="scientific">Zoogloea ramigera</name>
    <dbReference type="NCBI Taxonomy" id="350"/>
    <lineage>
        <taxon>Bacteria</taxon>
        <taxon>Pseudomonadati</taxon>
        <taxon>Pseudomonadota</taxon>
        <taxon>Betaproteobacteria</taxon>
        <taxon>Rhodocyclales</taxon>
        <taxon>Zoogloeaceae</taxon>
        <taxon>Zoogloea</taxon>
    </lineage>
</organism>